<keyword evidence="4" id="KW-0472">Membrane</keyword>
<comment type="similarity">
    <text evidence="1">Belongs to the LytR/CpsA/Psr (LCP) family.</text>
</comment>
<dbReference type="PANTHER" id="PTHR33392">
    <property type="entry name" value="POLYISOPRENYL-TEICHOIC ACID--PEPTIDOGLYCAN TEICHOIC ACID TRANSFERASE TAGU"/>
    <property type="match status" value="1"/>
</dbReference>
<dbReference type="InterPro" id="IPR050922">
    <property type="entry name" value="LytR/CpsA/Psr_CW_biosynth"/>
</dbReference>
<dbReference type="EC" id="2.7.8.-" evidence="6"/>
<evidence type="ECO:0000256" key="4">
    <source>
        <dbReference type="ARBA" id="ARBA00022989"/>
    </source>
</evidence>
<dbReference type="InterPro" id="IPR004474">
    <property type="entry name" value="LytR_CpsA_psr"/>
</dbReference>
<dbReference type="STRING" id="1155777.BANAU_3486"/>
<keyword evidence="3" id="KW-0735">Signal-anchor</keyword>
<name>A0A1D9PPQ1_BACVE</name>
<dbReference type="KEGG" id="bmp:NG74_03473"/>
<evidence type="ECO:0000256" key="1">
    <source>
        <dbReference type="ARBA" id="ARBA00006068"/>
    </source>
</evidence>
<accession>A0A2D3DTH6</accession>
<keyword evidence="2" id="KW-0812">Transmembrane</keyword>
<dbReference type="PANTHER" id="PTHR33392:SF3">
    <property type="entry name" value="POLYISOPRENYL-TEICHOIC ACID--PEPTIDOGLYCAN TEICHOIC ACID TRANSFERASE TAGT"/>
    <property type="match status" value="1"/>
</dbReference>
<proteinExistence type="inferred from homology"/>
<dbReference type="EMBL" id="CP063687">
    <property type="protein sequence ID" value="QOY27206.1"/>
    <property type="molecule type" value="Genomic_DNA"/>
</dbReference>
<feature type="domain" description="Cell envelope-related transcriptional attenuator" evidence="5">
    <location>
        <begin position="95"/>
        <end position="243"/>
    </location>
</feature>
<dbReference type="GO" id="GO:0016740">
    <property type="term" value="F:transferase activity"/>
    <property type="evidence" value="ECO:0007669"/>
    <property type="project" value="UniProtKB-KW"/>
</dbReference>
<organism evidence="6 7">
    <name type="scientific">Bacillus velezensis</name>
    <dbReference type="NCBI Taxonomy" id="492670"/>
    <lineage>
        <taxon>Bacteria</taxon>
        <taxon>Bacillati</taxon>
        <taxon>Bacillota</taxon>
        <taxon>Bacilli</taxon>
        <taxon>Bacillales</taxon>
        <taxon>Bacillaceae</taxon>
        <taxon>Bacillus</taxon>
        <taxon>Bacillus amyloliquefaciens group</taxon>
    </lineage>
</organism>
<dbReference type="RefSeq" id="WP_014419036.1">
    <property type="nucleotide sequence ID" value="NZ_AP024501.1"/>
</dbReference>
<accession>A0A1D9PPQ1</accession>
<protein>
    <submittedName>
        <fullName evidence="6">Polyisoprenyl-teichoic acid--peptidoglycan teichoic acid transferase TagT</fullName>
        <ecNumber evidence="6">2.7.8.-</ecNumber>
    </submittedName>
</protein>
<evidence type="ECO:0000313" key="7">
    <source>
        <dbReference type="Proteomes" id="UP000587477"/>
    </source>
</evidence>
<dbReference type="NCBIfam" id="TIGR00350">
    <property type="entry name" value="lytR_cpsA_psr"/>
    <property type="match status" value="1"/>
</dbReference>
<evidence type="ECO:0000313" key="6">
    <source>
        <dbReference type="EMBL" id="QOY27206.1"/>
    </source>
</evidence>
<sequence length="328" mass="36967">MEERSQRRKKKRRLRKWVKFVLVFAAFLLVIAGSVGTYAFVKLNNATKEAHVSLDRGDQSVKRIKEFDPKKDSFTVLLLGIDARDSKGESVDDARSDANVLVTFNRKKKTATMLSIPRDSYVNIPGHGYDKFAHAHAYGGYNLTYKTVENMLDIPVDYVVESNFDAFRDVVNELNGVTVNVKSQKIADRIKVDTKGKVVLKPGVQTLDGEQALAYVRTRKADTDLMRGQRQMEVLSAIIKKSKSLSSIPSYDDIVDSLGKNLKMNLSLNDAIGLFPFITSLKSVDSLQLTGSDSYIYTPQYGKNIYYFKLNEENLQEVKTKLKNDLNA</sequence>
<gene>
    <name evidence="6" type="primary">tagT</name>
    <name evidence="6" type="ORF">BACVE_002217</name>
</gene>
<dbReference type="Gene3D" id="3.40.630.190">
    <property type="entry name" value="LCP protein"/>
    <property type="match status" value="1"/>
</dbReference>
<dbReference type="Proteomes" id="UP000587477">
    <property type="component" value="Chromosome"/>
</dbReference>
<dbReference type="Gene3D" id="3.30.420.590">
    <property type="match status" value="1"/>
</dbReference>
<dbReference type="AlphaFoldDB" id="A0A1D9PPQ1"/>
<dbReference type="GO" id="GO:0071555">
    <property type="term" value="P:cell wall organization"/>
    <property type="evidence" value="ECO:0007669"/>
    <property type="project" value="UniProtKB-KW"/>
</dbReference>
<keyword evidence="6" id="KW-0808">Transferase</keyword>
<evidence type="ECO:0000256" key="2">
    <source>
        <dbReference type="ARBA" id="ARBA00022692"/>
    </source>
</evidence>
<keyword evidence="4" id="KW-1133">Transmembrane helix</keyword>
<evidence type="ECO:0000259" key="5">
    <source>
        <dbReference type="Pfam" id="PF03816"/>
    </source>
</evidence>
<evidence type="ECO:0000256" key="3">
    <source>
        <dbReference type="ARBA" id="ARBA00022968"/>
    </source>
</evidence>
<dbReference type="Pfam" id="PF03816">
    <property type="entry name" value="LytR_cpsA_psr"/>
    <property type="match status" value="1"/>
</dbReference>
<reference evidence="7" key="1">
    <citation type="submission" date="2020-10" db="EMBL/GenBank/DDBJ databases">
        <title>Complete genome sequence of Bacillus velezensis NST6.</title>
        <authorList>
            <person name="Choi J."/>
        </authorList>
    </citation>
    <scope>NUCLEOTIDE SEQUENCE [LARGE SCALE GENOMIC DNA]</scope>
    <source>
        <strain evidence="7">NST6</strain>
    </source>
</reference>